<accession>A0A7X9FSW5</accession>
<dbReference type="Proteomes" id="UP000524246">
    <property type="component" value="Unassembled WGS sequence"/>
</dbReference>
<proteinExistence type="predicted"/>
<evidence type="ECO:0000313" key="2">
    <source>
        <dbReference type="Proteomes" id="UP000524246"/>
    </source>
</evidence>
<dbReference type="AlphaFoldDB" id="A0A7X9FSW5"/>
<name>A0A7X9FSW5_9DELT</name>
<dbReference type="EMBL" id="JAAZON010000473">
    <property type="protein sequence ID" value="NMC63577.1"/>
    <property type="molecule type" value="Genomic_DNA"/>
</dbReference>
<reference evidence="1 2" key="1">
    <citation type="journal article" date="2020" name="Biotechnol. Biofuels">
        <title>New insights from the biogas microbiome by comprehensive genome-resolved metagenomics of nearly 1600 species originating from multiple anaerobic digesters.</title>
        <authorList>
            <person name="Campanaro S."/>
            <person name="Treu L."/>
            <person name="Rodriguez-R L.M."/>
            <person name="Kovalovszki A."/>
            <person name="Ziels R.M."/>
            <person name="Maus I."/>
            <person name="Zhu X."/>
            <person name="Kougias P.G."/>
            <person name="Basile A."/>
            <person name="Luo G."/>
            <person name="Schluter A."/>
            <person name="Konstantinidis K.T."/>
            <person name="Angelidaki I."/>
        </authorList>
    </citation>
    <scope>NUCLEOTIDE SEQUENCE [LARGE SCALE GENOMIC DNA]</scope>
    <source>
        <strain evidence="1">AS27yjCOA_65</strain>
    </source>
</reference>
<evidence type="ECO:0000313" key="1">
    <source>
        <dbReference type="EMBL" id="NMC63577.1"/>
    </source>
</evidence>
<comment type="caution">
    <text evidence="1">The sequence shown here is derived from an EMBL/GenBank/DDBJ whole genome shotgun (WGS) entry which is preliminary data.</text>
</comment>
<organism evidence="1 2">
    <name type="scientific">SAR324 cluster bacterium</name>
    <dbReference type="NCBI Taxonomy" id="2024889"/>
    <lineage>
        <taxon>Bacteria</taxon>
        <taxon>Deltaproteobacteria</taxon>
        <taxon>SAR324 cluster</taxon>
    </lineage>
</organism>
<protein>
    <submittedName>
        <fullName evidence="1">Uncharacterized protein</fullName>
    </submittedName>
</protein>
<sequence length="245" mass="26821">MQSIQWHTFGVHSNQTKTLVHFFPSAGSLTAPYPAQCKLTAFGEAIGLKSVTLDGGRVSQPDGICIDDVFPALESEKSAAVGIIIEVSTSQPRLDISPSSCVVEFVTDGFSARFHPHREKSLNEKDGLDIAIPLGLAIRDKYTKTSLFLLNISESEQQPALALLKQDKRGELIQTSLESRPLPPYSLRELTLGDPDFTEAFSVDQPYGVQQYIPIVNDGERNSQLVYYLVYRDASTGCPVSVCAL</sequence>
<gene>
    <name evidence="1" type="ORF">GYA55_10480</name>
</gene>